<dbReference type="AlphaFoldDB" id="A0A2Z6QE40"/>
<evidence type="ECO:0000256" key="1">
    <source>
        <dbReference type="SAM" id="MobiDB-lite"/>
    </source>
</evidence>
<evidence type="ECO:0000313" key="2">
    <source>
        <dbReference type="EMBL" id="GBB88450.1"/>
    </source>
</evidence>
<dbReference type="Proteomes" id="UP000247702">
    <property type="component" value="Unassembled WGS sequence"/>
</dbReference>
<proteinExistence type="predicted"/>
<accession>A0A2Z6QE40</accession>
<dbReference type="EMBL" id="BEXD01000557">
    <property type="protein sequence ID" value="GBB88450.1"/>
    <property type="molecule type" value="Genomic_DNA"/>
</dbReference>
<feature type="compositionally biased region" description="Basic and acidic residues" evidence="1">
    <location>
        <begin position="63"/>
        <end position="89"/>
    </location>
</feature>
<feature type="compositionally biased region" description="Basic and acidic residues" evidence="1">
    <location>
        <begin position="24"/>
        <end position="51"/>
    </location>
</feature>
<feature type="compositionally biased region" description="Acidic residues" evidence="1">
    <location>
        <begin position="52"/>
        <end position="61"/>
    </location>
</feature>
<keyword evidence="3" id="KW-1185">Reference proteome</keyword>
<name>A0A2Z6QE40_9GLOM</name>
<protein>
    <submittedName>
        <fullName evidence="2">Uncharacterized protein</fullName>
    </submittedName>
</protein>
<reference evidence="2 3" key="1">
    <citation type="submission" date="2017-11" db="EMBL/GenBank/DDBJ databases">
        <title>The genome of Rhizophagus clarus HR1 reveals common genetic basis of auxotrophy among arbuscular mycorrhizal fungi.</title>
        <authorList>
            <person name="Kobayashi Y."/>
        </authorList>
    </citation>
    <scope>NUCLEOTIDE SEQUENCE [LARGE SCALE GENOMIC DNA]</scope>
    <source>
        <strain evidence="2 3">HR1</strain>
    </source>
</reference>
<feature type="region of interest" description="Disordered" evidence="1">
    <location>
        <begin position="24"/>
        <end position="89"/>
    </location>
</feature>
<sequence length="159" mass="18660">MTSRLKKKHRKFLNVSLKRRKEWERERIGKGKVGEEKGKDADEDKVKGKEEAGDEDDDAETMEVLKKVRDTLPNRRKMEPGDEISSKEQEINLSVSSKLSMIKRFKIHQFKGGKNILRSTKKLKLMKKVGNLRILLKRSRWNRVVRVVRLVVMVICIVY</sequence>
<evidence type="ECO:0000313" key="3">
    <source>
        <dbReference type="Proteomes" id="UP000247702"/>
    </source>
</evidence>
<gene>
    <name evidence="2" type="ORF">RclHR1_00150046</name>
</gene>
<organism evidence="2 3">
    <name type="scientific">Rhizophagus clarus</name>
    <dbReference type="NCBI Taxonomy" id="94130"/>
    <lineage>
        <taxon>Eukaryota</taxon>
        <taxon>Fungi</taxon>
        <taxon>Fungi incertae sedis</taxon>
        <taxon>Mucoromycota</taxon>
        <taxon>Glomeromycotina</taxon>
        <taxon>Glomeromycetes</taxon>
        <taxon>Glomerales</taxon>
        <taxon>Glomeraceae</taxon>
        <taxon>Rhizophagus</taxon>
    </lineage>
</organism>
<comment type="caution">
    <text evidence="2">The sequence shown here is derived from an EMBL/GenBank/DDBJ whole genome shotgun (WGS) entry which is preliminary data.</text>
</comment>